<dbReference type="SMART" id="SM00382">
    <property type="entry name" value="AAA"/>
    <property type="match status" value="1"/>
</dbReference>
<dbReference type="PANTHER" id="PTHR32472">
    <property type="entry name" value="DNA REPAIR PROTEIN RADA"/>
    <property type="match status" value="1"/>
</dbReference>
<dbReference type="Gene3D" id="3.40.50.300">
    <property type="entry name" value="P-loop containing nucleotide triphosphate hydrolases"/>
    <property type="match status" value="1"/>
</dbReference>
<dbReference type="HAMAP" id="MF_01498">
    <property type="entry name" value="RadA_bact"/>
    <property type="match status" value="1"/>
</dbReference>
<dbReference type="InterPro" id="IPR004504">
    <property type="entry name" value="DNA_repair_RadA"/>
</dbReference>
<dbReference type="InterPro" id="IPR014721">
    <property type="entry name" value="Ribsml_uS5_D2-typ_fold_subgr"/>
</dbReference>
<dbReference type="FunFam" id="3.40.50.300:FF:000050">
    <property type="entry name" value="DNA repair protein RadA"/>
    <property type="match status" value="1"/>
</dbReference>
<dbReference type="CDD" id="cd01121">
    <property type="entry name" value="RadA_SMS_N"/>
    <property type="match status" value="1"/>
</dbReference>
<evidence type="ECO:0000256" key="7">
    <source>
        <dbReference type="ARBA" id="ARBA00022840"/>
    </source>
</evidence>
<dbReference type="OrthoDB" id="9803906at2"/>
<comment type="similarity">
    <text evidence="11 13">Belongs to the RecA family. RadA subfamily.</text>
</comment>
<feature type="domain" description="RecA family profile 1" evidence="14">
    <location>
        <begin position="69"/>
        <end position="218"/>
    </location>
</feature>
<comment type="caution">
    <text evidence="15">The sequence shown here is derived from an EMBL/GenBank/DDBJ whole genome shotgun (WGS) entry which is preliminary data.</text>
</comment>
<dbReference type="PROSITE" id="PS50162">
    <property type="entry name" value="RECA_2"/>
    <property type="match status" value="1"/>
</dbReference>
<name>A0A845L1W7_9FIRM</name>
<keyword evidence="7 11" id="KW-0067">ATP-binding</keyword>
<dbReference type="Pfam" id="PF13481">
    <property type="entry name" value="AAA_25"/>
    <property type="match status" value="1"/>
</dbReference>
<dbReference type="EMBL" id="WXEY01000011">
    <property type="protein sequence ID" value="MZP30223.1"/>
    <property type="molecule type" value="Genomic_DNA"/>
</dbReference>
<dbReference type="GO" id="GO:0004176">
    <property type="term" value="F:ATP-dependent peptidase activity"/>
    <property type="evidence" value="ECO:0007669"/>
    <property type="project" value="InterPro"/>
</dbReference>
<gene>
    <name evidence="11 15" type="primary">radA</name>
    <name evidence="15" type="ORF">GTO91_10935</name>
</gene>
<evidence type="ECO:0000256" key="5">
    <source>
        <dbReference type="ARBA" id="ARBA00022801"/>
    </source>
</evidence>
<evidence type="ECO:0000256" key="8">
    <source>
        <dbReference type="ARBA" id="ARBA00023016"/>
    </source>
</evidence>
<dbReference type="Proteomes" id="UP000463470">
    <property type="component" value="Unassembled WGS sequence"/>
</dbReference>
<dbReference type="GO" id="GO:0006508">
    <property type="term" value="P:proteolysis"/>
    <property type="evidence" value="ECO:0007669"/>
    <property type="project" value="InterPro"/>
</dbReference>
<dbReference type="Pfam" id="PF18073">
    <property type="entry name" value="Zn_ribbon_LapB"/>
    <property type="match status" value="1"/>
</dbReference>
<evidence type="ECO:0000256" key="2">
    <source>
        <dbReference type="ARBA" id="ARBA00022741"/>
    </source>
</evidence>
<dbReference type="InterPro" id="IPR020588">
    <property type="entry name" value="RecA_ATP-bd"/>
</dbReference>
<accession>A0A845L1W7</accession>
<evidence type="ECO:0000256" key="13">
    <source>
        <dbReference type="RuleBase" id="RU003555"/>
    </source>
</evidence>
<evidence type="ECO:0000256" key="10">
    <source>
        <dbReference type="ARBA" id="ARBA00023204"/>
    </source>
</evidence>
<keyword evidence="8 11" id="KW-0346">Stress response</keyword>
<keyword evidence="10 11" id="KW-0234">DNA repair</keyword>
<proteinExistence type="inferred from homology"/>
<reference evidence="15 16" key="1">
    <citation type="submission" date="2020-01" db="EMBL/GenBank/DDBJ databases">
        <title>Whole-genome sequence of Heliobacterium undosum DSM 13378.</title>
        <authorList>
            <person name="Kyndt J.A."/>
            <person name="Meyer T.E."/>
        </authorList>
    </citation>
    <scope>NUCLEOTIDE SEQUENCE [LARGE SCALE GENOMIC DNA]</scope>
    <source>
        <strain evidence="15 16">DSM 13378</strain>
    </source>
</reference>
<keyword evidence="16" id="KW-1185">Reference proteome</keyword>
<dbReference type="GO" id="GO:0000725">
    <property type="term" value="P:recombinational repair"/>
    <property type="evidence" value="ECO:0007669"/>
    <property type="project" value="UniProtKB-UniRule"/>
</dbReference>
<evidence type="ECO:0000313" key="15">
    <source>
        <dbReference type="EMBL" id="MZP30223.1"/>
    </source>
</evidence>
<feature type="binding site" evidence="11">
    <location>
        <begin position="98"/>
        <end position="105"/>
    </location>
    <ligand>
        <name>ATP</name>
        <dbReference type="ChEBI" id="CHEBI:30616"/>
    </ligand>
</feature>
<evidence type="ECO:0000259" key="14">
    <source>
        <dbReference type="PROSITE" id="PS50162"/>
    </source>
</evidence>
<dbReference type="InterPro" id="IPR020568">
    <property type="entry name" value="Ribosomal_Su5_D2-typ_SF"/>
</dbReference>
<keyword evidence="9 11" id="KW-0238">DNA-binding</keyword>
<dbReference type="GO" id="GO:0005829">
    <property type="term" value="C:cytosol"/>
    <property type="evidence" value="ECO:0007669"/>
    <property type="project" value="TreeGrafter"/>
</dbReference>
<dbReference type="InterPro" id="IPR008269">
    <property type="entry name" value="Lon_proteolytic"/>
</dbReference>
<feature type="region of interest" description="Lon-protease-like" evidence="11">
    <location>
        <begin position="354"/>
        <end position="458"/>
    </location>
</feature>
<dbReference type="SUPFAM" id="SSF54211">
    <property type="entry name" value="Ribosomal protein S5 domain 2-like"/>
    <property type="match status" value="1"/>
</dbReference>
<dbReference type="Pfam" id="PF05362">
    <property type="entry name" value="Lon_C"/>
    <property type="match status" value="1"/>
</dbReference>
<dbReference type="GO" id="GO:0004252">
    <property type="term" value="F:serine-type endopeptidase activity"/>
    <property type="evidence" value="ECO:0007669"/>
    <property type="project" value="InterPro"/>
</dbReference>
<evidence type="ECO:0000256" key="11">
    <source>
        <dbReference type="HAMAP-Rule" id="MF_01498"/>
    </source>
</evidence>
<evidence type="ECO:0000256" key="6">
    <source>
        <dbReference type="ARBA" id="ARBA00022833"/>
    </source>
</evidence>
<dbReference type="PANTHER" id="PTHR32472:SF10">
    <property type="entry name" value="DNA REPAIR PROTEIN RADA-LIKE PROTEIN"/>
    <property type="match status" value="1"/>
</dbReference>
<evidence type="ECO:0000256" key="4">
    <source>
        <dbReference type="ARBA" id="ARBA00022771"/>
    </source>
</evidence>
<comment type="function">
    <text evidence="13">DNA-dependent ATPase involved in processing of recombination intermediates, plays a role in repairing DNA breaks. Stimulates the branch migration of RecA-mediated strand transfer reactions, allowing the 3' invading strand to extend heteroduplex DNA faster. Binds ssDNA in the presence of ADP but not other nucleotides, has ATPase activity that is stimulated by ssDNA and various branched DNA structures, but inhibited by SSB. Does not have RecA's homology-searching function.</text>
</comment>
<comment type="domain">
    <text evidence="11">The middle region has homology to RecA with ATPase motifs including the RadA KNRFG motif, while the C-terminus is homologous to Lon protease.</text>
</comment>
<evidence type="ECO:0000256" key="3">
    <source>
        <dbReference type="ARBA" id="ARBA00022763"/>
    </source>
</evidence>
<keyword evidence="2 11" id="KW-0547">Nucleotide-binding</keyword>
<dbReference type="InterPro" id="IPR041166">
    <property type="entry name" value="Rubredoxin_2"/>
</dbReference>
<dbReference type="RefSeq" id="WP_161258756.1">
    <property type="nucleotide sequence ID" value="NZ_WXEY01000011.1"/>
</dbReference>
<keyword evidence="6 13" id="KW-0862">Zinc</keyword>
<evidence type="ECO:0000256" key="9">
    <source>
        <dbReference type="ARBA" id="ARBA00023125"/>
    </source>
</evidence>
<dbReference type="GO" id="GO:0003684">
    <property type="term" value="F:damaged DNA binding"/>
    <property type="evidence" value="ECO:0007669"/>
    <property type="project" value="InterPro"/>
</dbReference>
<dbReference type="PRINTS" id="PR01874">
    <property type="entry name" value="DNAREPAIRADA"/>
</dbReference>
<dbReference type="AlphaFoldDB" id="A0A845L1W7"/>
<keyword evidence="5" id="KW-0378">Hydrolase</keyword>
<keyword evidence="3 11" id="KW-0227">DNA damage</keyword>
<dbReference type="GO" id="GO:0008270">
    <property type="term" value="F:zinc ion binding"/>
    <property type="evidence" value="ECO:0007669"/>
    <property type="project" value="UniProtKB-KW"/>
</dbReference>
<dbReference type="GO" id="GO:0005524">
    <property type="term" value="F:ATP binding"/>
    <property type="evidence" value="ECO:0007669"/>
    <property type="project" value="UniProtKB-UniRule"/>
</dbReference>
<dbReference type="Gene3D" id="3.30.230.10">
    <property type="match status" value="1"/>
</dbReference>
<organism evidence="15 16">
    <name type="scientific">Heliomicrobium undosum</name>
    <dbReference type="NCBI Taxonomy" id="121734"/>
    <lineage>
        <taxon>Bacteria</taxon>
        <taxon>Bacillati</taxon>
        <taxon>Bacillota</taxon>
        <taxon>Clostridia</taxon>
        <taxon>Eubacteriales</taxon>
        <taxon>Heliobacteriaceae</taxon>
        <taxon>Heliomicrobium</taxon>
    </lineage>
</organism>
<protein>
    <recommendedName>
        <fullName evidence="11 12">DNA repair protein RadA</fullName>
    </recommendedName>
</protein>
<dbReference type="GO" id="GO:0140664">
    <property type="term" value="F:ATP-dependent DNA damage sensor activity"/>
    <property type="evidence" value="ECO:0007669"/>
    <property type="project" value="InterPro"/>
</dbReference>
<dbReference type="InterPro" id="IPR027417">
    <property type="entry name" value="P-loop_NTPase"/>
</dbReference>
<evidence type="ECO:0000256" key="12">
    <source>
        <dbReference type="NCBIfam" id="TIGR00416"/>
    </source>
</evidence>
<comment type="function">
    <text evidence="11">Plays a role in repairing double-strand DNA breaks, probably involving stabilizing or processing branched DNA or blocked replication forks.</text>
</comment>
<dbReference type="SUPFAM" id="SSF52540">
    <property type="entry name" value="P-loop containing nucleoside triphosphate hydrolases"/>
    <property type="match status" value="1"/>
</dbReference>
<feature type="short sequence motif" description="RadA KNRFG motif" evidence="11">
    <location>
        <begin position="255"/>
        <end position="259"/>
    </location>
</feature>
<keyword evidence="4 13" id="KW-0863">Zinc-finger</keyword>
<evidence type="ECO:0000313" key="16">
    <source>
        <dbReference type="Proteomes" id="UP000463470"/>
    </source>
</evidence>
<evidence type="ECO:0000256" key="1">
    <source>
        <dbReference type="ARBA" id="ARBA00022723"/>
    </source>
</evidence>
<keyword evidence="1 11" id="KW-0479">Metal-binding</keyword>
<dbReference type="InterPro" id="IPR003593">
    <property type="entry name" value="AAA+_ATPase"/>
</dbReference>
<dbReference type="NCBIfam" id="TIGR00416">
    <property type="entry name" value="sms"/>
    <property type="match status" value="1"/>
</dbReference>
<sequence>MAKSKSRFFCSQCGQESLKWLGRCPGCGAWNSLVEEQVAKGGGEKSLSNRFGATLTSGPIHIDQAEVQSNIRLSTGIAELDRVLGGGLVAGSLTLLAGDPGIGKSTLLIQAARHMAAASGPVLYVSGEESVQQIKMRARRLGVEGVDLYLLAETDIAVVIETIRQRKPIWVVIDSIQTMYWDELGSAPGNVAQVRECAAQLMRLAKDLPVAVTLVGHVTKEGAIAGPRVLEHMVDAVLYLEGERHYPYRVLRGVKNRFGSTNELGIFEMIGQGMVEVPNPSAFFLAERTQGVAGSVVVPCMEGTRPVLVEVQALVAATSFGQPRRMATGLDYNRTVLLAAVLDKRIGLQLGQQDIYVNVAGGLKIAEPAADLAVVTAIASSWRNQPADPEAVVIGEVGLTGEVRAVGHLEKRMHEALKLGFTRCVCPKQNRKYLKEDTGIELIAVETVEEALAALLGG</sequence>